<comment type="subcellular location">
    <subcellularLocation>
        <location evidence="1">Periplasm</location>
    </subcellularLocation>
</comment>
<gene>
    <name evidence="7" type="ORF">J2Z70_001976</name>
</gene>
<evidence type="ECO:0000313" key="7">
    <source>
        <dbReference type="EMBL" id="MBP2111835.1"/>
    </source>
</evidence>
<keyword evidence="3" id="KW-0574">Periplasm</keyword>
<dbReference type="InterPro" id="IPR008929">
    <property type="entry name" value="Chondroitin_lyas"/>
</dbReference>
<evidence type="ECO:0000256" key="2">
    <source>
        <dbReference type="ARBA" id="ARBA00022729"/>
    </source>
</evidence>
<name>A0ABS4NQZ3_9BACL</name>
<evidence type="ECO:0000313" key="8">
    <source>
        <dbReference type="Proteomes" id="UP000773462"/>
    </source>
</evidence>
<dbReference type="Gene3D" id="2.70.98.70">
    <property type="match status" value="1"/>
</dbReference>
<proteinExistence type="predicted"/>
<dbReference type="RefSeq" id="WP_209872098.1">
    <property type="nucleotide sequence ID" value="NZ_JAGGLV010000005.1"/>
</dbReference>
<dbReference type="InterPro" id="IPR031680">
    <property type="entry name" value="Hepar_II_III_N"/>
</dbReference>
<organism evidence="7 8">
    <name type="scientific">Paenibacillus silagei</name>
    <dbReference type="NCBI Taxonomy" id="1670801"/>
    <lineage>
        <taxon>Bacteria</taxon>
        <taxon>Bacillati</taxon>
        <taxon>Bacillota</taxon>
        <taxon>Bacilli</taxon>
        <taxon>Bacillales</taxon>
        <taxon>Paenibacillaceae</taxon>
        <taxon>Paenibacillus</taxon>
    </lineage>
</organism>
<keyword evidence="8" id="KW-1185">Reference proteome</keyword>
<evidence type="ECO:0008006" key="9">
    <source>
        <dbReference type="Google" id="ProtNLM"/>
    </source>
</evidence>
<feature type="domain" description="Heparinase II/III-like C-terminal" evidence="5">
    <location>
        <begin position="349"/>
        <end position="524"/>
    </location>
</feature>
<sequence length="678" mass="75726">MKDYYLNASELRSAAAYYVRHFPNEAQNSVRIAEHAVDNEFIIPYTGDLSRWIPLGKPVVDWLHNPTNDPEFTWGINRHWHMLDLGKAYLMNGKPEYVTAFMQHFRSWREQNPVPVIPSYEEAVFFQKLGPWRLLETGLRVQSWISAYKYMEDSPLLDGHFRSELLEGLAEHAEYLTRYLGSTEINHAIMHMQGLYMIAVFHHGHPRAPYWRQLAGERLELCLLHQVGPEGIQIELTTHYHDAAIEMFGTPYLLGALSGHPFSAWYGGQLRKMAAFTEALVRPDHQSTGIGDSDWISSGRQRLTLLGAILKDDALVGRGTGNAECLWLLGAEAYERCVQLQAESAPSVSSVAFVQTGYYVMRDPQQYLFFDAAEMGGAHGHADALNLEWMWNGQLLFTDTGRYTYEEGEWRRYFKSTRAHNTITIDGLDQTPYISTQQWGEPVAKASTFRWESNSRYHFIDAAHDGYIRLPGPVMHRRWVLLGVEVPLLLIADWLEADGEHELKQRFHLHPEAVLELSSGAGAAGEAGEAVGGEAEVEAETAFIGTGGDAAGGFAVAARTAATVVYPGSTVKLNMSWMTSGLKDEQFTVNKEQGWVSEVYGSKSEIPVIEGRAAWAGKAGILTLCLPGDAADGSGPLHVSTCVVDAERRRVELSYVYGDAIGTIVIGPDTLGWTERRE</sequence>
<dbReference type="InterPro" id="IPR012480">
    <property type="entry name" value="Hepar_II_III_C"/>
</dbReference>
<keyword evidence="4" id="KW-0456">Lyase</keyword>
<evidence type="ECO:0000259" key="6">
    <source>
        <dbReference type="Pfam" id="PF16889"/>
    </source>
</evidence>
<evidence type="ECO:0000256" key="1">
    <source>
        <dbReference type="ARBA" id="ARBA00004418"/>
    </source>
</evidence>
<dbReference type="PANTHER" id="PTHR39210:SF1">
    <property type="entry name" value="HEPARIN-SULFATE LYASE"/>
    <property type="match status" value="1"/>
</dbReference>
<dbReference type="Pfam" id="PF16889">
    <property type="entry name" value="Hepar_II_III_N"/>
    <property type="match status" value="1"/>
</dbReference>
<accession>A0ABS4NQZ3</accession>
<dbReference type="PANTHER" id="PTHR39210">
    <property type="entry name" value="HEPARIN-SULFATE LYASE"/>
    <property type="match status" value="1"/>
</dbReference>
<evidence type="ECO:0000256" key="3">
    <source>
        <dbReference type="ARBA" id="ARBA00022764"/>
    </source>
</evidence>
<dbReference type="Pfam" id="PF07940">
    <property type="entry name" value="Hepar_II_III_C"/>
    <property type="match status" value="1"/>
</dbReference>
<comment type="caution">
    <text evidence="7">The sequence shown here is derived from an EMBL/GenBank/DDBJ whole genome shotgun (WGS) entry which is preliminary data.</text>
</comment>
<keyword evidence="2" id="KW-0732">Signal</keyword>
<protein>
    <recommendedName>
        <fullName evidence="9">Heparinase</fullName>
    </recommendedName>
</protein>
<feature type="domain" description="Heparin-sulfate lyase N-terminal" evidence="6">
    <location>
        <begin position="56"/>
        <end position="294"/>
    </location>
</feature>
<evidence type="ECO:0000259" key="5">
    <source>
        <dbReference type="Pfam" id="PF07940"/>
    </source>
</evidence>
<dbReference type="Proteomes" id="UP000773462">
    <property type="component" value="Unassembled WGS sequence"/>
</dbReference>
<dbReference type="Gene3D" id="1.50.10.100">
    <property type="entry name" value="Chondroitin AC/alginate lyase"/>
    <property type="match status" value="1"/>
</dbReference>
<dbReference type="EMBL" id="JAGGLV010000005">
    <property type="protein sequence ID" value="MBP2111835.1"/>
    <property type="molecule type" value="Genomic_DNA"/>
</dbReference>
<dbReference type="SUPFAM" id="SSF48230">
    <property type="entry name" value="Chondroitin AC/alginate lyase"/>
    <property type="match status" value="1"/>
</dbReference>
<evidence type="ECO:0000256" key="4">
    <source>
        <dbReference type="ARBA" id="ARBA00023239"/>
    </source>
</evidence>
<reference evidence="7 8" key="1">
    <citation type="submission" date="2021-03" db="EMBL/GenBank/DDBJ databases">
        <title>Genomic Encyclopedia of Type Strains, Phase IV (KMG-IV): sequencing the most valuable type-strain genomes for metagenomic binning, comparative biology and taxonomic classification.</title>
        <authorList>
            <person name="Goeker M."/>
        </authorList>
    </citation>
    <scope>NUCLEOTIDE SEQUENCE [LARGE SCALE GENOMIC DNA]</scope>
    <source>
        <strain evidence="7 8">DSM 101953</strain>
    </source>
</reference>